<protein>
    <submittedName>
        <fullName evidence="2">Serine hydrolase</fullName>
    </submittedName>
</protein>
<sequence>MSPWIDGYRLKSSVSDAIDTYVFAEMSRQRIPGVALGIYKNGSIVLAKGYGKANIELNVPMTADSVLQSGSVGKSFTATAIMMLVERGNVNLDDSISDYFPEGPDSWQAIKIANLLSHTSGLAAYDNPELQVTDGPFDITVGASFTG</sequence>
<keyword evidence="2" id="KW-0378">Hydrolase</keyword>
<dbReference type="PANTHER" id="PTHR46825:SF9">
    <property type="entry name" value="BETA-LACTAMASE-RELATED DOMAIN-CONTAINING PROTEIN"/>
    <property type="match status" value="1"/>
</dbReference>
<dbReference type="Pfam" id="PF00144">
    <property type="entry name" value="Beta-lactamase"/>
    <property type="match status" value="1"/>
</dbReference>
<dbReference type="SUPFAM" id="SSF56601">
    <property type="entry name" value="beta-lactamase/transpeptidase-like"/>
    <property type="match status" value="1"/>
</dbReference>
<accession>A0A844A952</accession>
<dbReference type="InterPro" id="IPR050491">
    <property type="entry name" value="AmpC-like"/>
</dbReference>
<dbReference type="Gene3D" id="3.40.710.10">
    <property type="entry name" value="DD-peptidase/beta-lactamase superfamily"/>
    <property type="match status" value="1"/>
</dbReference>
<comment type="caution">
    <text evidence="2">The sequence shown here is derived from an EMBL/GenBank/DDBJ whole genome shotgun (WGS) entry which is preliminary data.</text>
</comment>
<gene>
    <name evidence="2" type="ORF">GHK48_08725</name>
</gene>
<dbReference type="GO" id="GO:0016787">
    <property type="term" value="F:hydrolase activity"/>
    <property type="evidence" value="ECO:0007669"/>
    <property type="project" value="UniProtKB-KW"/>
</dbReference>
<dbReference type="InterPro" id="IPR001466">
    <property type="entry name" value="Beta-lactam-related"/>
</dbReference>
<dbReference type="InterPro" id="IPR012338">
    <property type="entry name" value="Beta-lactam/transpept-like"/>
</dbReference>
<name>A0A844A952_RHIFR</name>
<dbReference type="AlphaFoldDB" id="A0A844A952"/>
<reference evidence="2 3" key="1">
    <citation type="journal article" date="2013" name="Genome Biol.">
        <title>Comparative genomics of the core and accessory genomes of 48 Sinorhizobium strains comprising five genospecies.</title>
        <authorList>
            <person name="Sugawara M."/>
            <person name="Epstein B."/>
            <person name="Badgley B.D."/>
            <person name="Unno T."/>
            <person name="Xu L."/>
            <person name="Reese J."/>
            <person name="Gyaneshwar P."/>
            <person name="Denny R."/>
            <person name="Mudge J."/>
            <person name="Bharti A.K."/>
            <person name="Farmer A.D."/>
            <person name="May G.D."/>
            <person name="Woodward J.E."/>
            <person name="Medigue C."/>
            <person name="Vallenet D."/>
            <person name="Lajus A."/>
            <person name="Rouy Z."/>
            <person name="Martinez-Vaz B."/>
            <person name="Tiffin P."/>
            <person name="Young N.D."/>
            <person name="Sadowsky M.J."/>
        </authorList>
    </citation>
    <scope>NUCLEOTIDE SEQUENCE [LARGE SCALE GENOMIC DNA]</scope>
    <source>
        <strain evidence="2 3">USDA205</strain>
    </source>
</reference>
<dbReference type="PANTHER" id="PTHR46825">
    <property type="entry name" value="D-ALANYL-D-ALANINE-CARBOXYPEPTIDASE/ENDOPEPTIDASE AMPH"/>
    <property type="match status" value="1"/>
</dbReference>
<dbReference type="EMBL" id="WISZ01000072">
    <property type="protein sequence ID" value="MQX08375.1"/>
    <property type="molecule type" value="Genomic_DNA"/>
</dbReference>
<evidence type="ECO:0000259" key="1">
    <source>
        <dbReference type="Pfam" id="PF00144"/>
    </source>
</evidence>
<evidence type="ECO:0000313" key="2">
    <source>
        <dbReference type="EMBL" id="MQX08375.1"/>
    </source>
</evidence>
<evidence type="ECO:0000313" key="3">
    <source>
        <dbReference type="Proteomes" id="UP000466694"/>
    </source>
</evidence>
<dbReference type="Proteomes" id="UP000466694">
    <property type="component" value="Unassembled WGS sequence"/>
</dbReference>
<feature type="domain" description="Beta-lactamase-related" evidence="1">
    <location>
        <begin position="19"/>
        <end position="131"/>
    </location>
</feature>
<proteinExistence type="predicted"/>
<dbReference type="RefSeq" id="WP_037435285.1">
    <property type="nucleotide sequence ID" value="NZ_BJNI01000066.1"/>
</dbReference>
<organism evidence="2 3">
    <name type="scientific">Rhizobium fredii</name>
    <name type="common">Sinorhizobium fredii</name>
    <dbReference type="NCBI Taxonomy" id="380"/>
    <lineage>
        <taxon>Bacteria</taxon>
        <taxon>Pseudomonadati</taxon>
        <taxon>Pseudomonadota</taxon>
        <taxon>Alphaproteobacteria</taxon>
        <taxon>Hyphomicrobiales</taxon>
        <taxon>Rhizobiaceae</taxon>
        <taxon>Sinorhizobium/Ensifer group</taxon>
        <taxon>Sinorhizobium</taxon>
    </lineage>
</organism>